<sequence length="177" mass="19841">MKQFISHLCCLLLISVVTGCSPKYDWREFRSQELPLIAVFPTKPATHTRDISLNQESLKLHMIAADVNQISFAIAYTKLDESNSDLMGLKQRQQRVLDSMQEGMLKNIQAQVLAVPPVGAPKNTITAFGQGKNGHKIQLVGRFTQHGPWLIQIVMIGDAKQFTPEIMDMFFASIKLS</sequence>
<organism evidence="1 2">
    <name type="scientific">Undibacterium fentianense</name>
    <dbReference type="NCBI Taxonomy" id="2828728"/>
    <lineage>
        <taxon>Bacteria</taxon>
        <taxon>Pseudomonadati</taxon>
        <taxon>Pseudomonadota</taxon>
        <taxon>Betaproteobacteria</taxon>
        <taxon>Burkholderiales</taxon>
        <taxon>Oxalobacteraceae</taxon>
        <taxon>Undibacterium</taxon>
    </lineage>
</organism>
<dbReference type="Proteomes" id="UP000678545">
    <property type="component" value="Unassembled WGS sequence"/>
</dbReference>
<evidence type="ECO:0008006" key="3">
    <source>
        <dbReference type="Google" id="ProtNLM"/>
    </source>
</evidence>
<accession>A0A941IH41</accession>
<evidence type="ECO:0000313" key="2">
    <source>
        <dbReference type="Proteomes" id="UP000678545"/>
    </source>
</evidence>
<proteinExistence type="predicted"/>
<dbReference type="RefSeq" id="WP_212675730.1">
    <property type="nucleotide sequence ID" value="NZ_JAGSPJ010000004.1"/>
</dbReference>
<name>A0A941IH41_9BURK</name>
<evidence type="ECO:0000313" key="1">
    <source>
        <dbReference type="EMBL" id="MBR7800610.1"/>
    </source>
</evidence>
<keyword evidence="2" id="KW-1185">Reference proteome</keyword>
<dbReference type="AlphaFoldDB" id="A0A941IH41"/>
<dbReference type="PROSITE" id="PS51257">
    <property type="entry name" value="PROKAR_LIPOPROTEIN"/>
    <property type="match status" value="1"/>
</dbReference>
<protein>
    <recommendedName>
        <fullName evidence="3">Lipoprotein</fullName>
    </recommendedName>
</protein>
<reference evidence="1" key="1">
    <citation type="submission" date="2021-04" db="EMBL/GenBank/DDBJ databases">
        <title>novel species isolated from subtropical streams in China.</title>
        <authorList>
            <person name="Lu H."/>
        </authorList>
    </citation>
    <scope>NUCLEOTIDE SEQUENCE</scope>
    <source>
        <strain evidence="1">FT137W</strain>
    </source>
</reference>
<gene>
    <name evidence="1" type="ORF">KDM90_11435</name>
</gene>
<comment type="caution">
    <text evidence="1">The sequence shown here is derived from an EMBL/GenBank/DDBJ whole genome shotgun (WGS) entry which is preliminary data.</text>
</comment>
<dbReference type="EMBL" id="JAGSPJ010000004">
    <property type="protein sequence ID" value="MBR7800610.1"/>
    <property type="molecule type" value="Genomic_DNA"/>
</dbReference>